<dbReference type="Pfam" id="PF01105">
    <property type="entry name" value="EMP24_GP25L"/>
    <property type="match status" value="1"/>
</dbReference>
<dbReference type="InterPro" id="IPR009038">
    <property type="entry name" value="GOLD_dom"/>
</dbReference>
<comment type="caution">
    <text evidence="12">The sequence shown here is derived from an EMBL/GenBank/DDBJ whole genome shotgun (WGS) entry which is preliminary data.</text>
</comment>
<evidence type="ECO:0000256" key="9">
    <source>
        <dbReference type="SAM" id="MobiDB-lite"/>
    </source>
</evidence>
<evidence type="ECO:0000256" key="7">
    <source>
        <dbReference type="ARBA" id="ARBA00037847"/>
    </source>
</evidence>
<name>A0AAV6WPC7_9LAMI</name>
<dbReference type="InterPro" id="IPR015720">
    <property type="entry name" value="Emp24-like"/>
</dbReference>
<keyword evidence="13" id="KW-1185">Reference proteome</keyword>
<comment type="similarity">
    <text evidence="2 8">Belongs to the EMP24/GP25L family.</text>
</comment>
<keyword evidence="6 10" id="KW-0472">Membrane</keyword>
<proteinExistence type="inferred from homology"/>
<evidence type="ECO:0000313" key="13">
    <source>
        <dbReference type="Proteomes" id="UP000826271"/>
    </source>
</evidence>
<keyword evidence="5 10" id="KW-1133">Transmembrane helix</keyword>
<dbReference type="InterPro" id="IPR036598">
    <property type="entry name" value="GOLD_dom_sf"/>
</dbReference>
<evidence type="ECO:0000256" key="8">
    <source>
        <dbReference type="RuleBase" id="RU003827"/>
    </source>
</evidence>
<evidence type="ECO:0000256" key="1">
    <source>
        <dbReference type="ARBA" id="ARBA00004479"/>
    </source>
</evidence>
<reference evidence="12" key="1">
    <citation type="submission" date="2019-10" db="EMBL/GenBank/DDBJ databases">
        <authorList>
            <person name="Zhang R."/>
            <person name="Pan Y."/>
            <person name="Wang J."/>
            <person name="Ma R."/>
            <person name="Yu S."/>
        </authorList>
    </citation>
    <scope>NUCLEOTIDE SEQUENCE</scope>
    <source>
        <strain evidence="12">LA-IB0</strain>
        <tissue evidence="12">Leaf</tissue>
    </source>
</reference>
<organism evidence="12 13">
    <name type="scientific">Buddleja alternifolia</name>
    <dbReference type="NCBI Taxonomy" id="168488"/>
    <lineage>
        <taxon>Eukaryota</taxon>
        <taxon>Viridiplantae</taxon>
        <taxon>Streptophyta</taxon>
        <taxon>Embryophyta</taxon>
        <taxon>Tracheophyta</taxon>
        <taxon>Spermatophyta</taxon>
        <taxon>Magnoliopsida</taxon>
        <taxon>eudicotyledons</taxon>
        <taxon>Gunneridae</taxon>
        <taxon>Pentapetalae</taxon>
        <taxon>asterids</taxon>
        <taxon>lamiids</taxon>
        <taxon>Lamiales</taxon>
        <taxon>Scrophulariaceae</taxon>
        <taxon>Buddlejeae</taxon>
        <taxon>Buddleja</taxon>
    </lineage>
</organism>
<keyword evidence="3 8" id="KW-0812">Transmembrane</keyword>
<dbReference type="AlphaFoldDB" id="A0AAV6WPC7"/>
<evidence type="ECO:0000256" key="10">
    <source>
        <dbReference type="SAM" id="Phobius"/>
    </source>
</evidence>
<dbReference type="GO" id="GO:0012505">
    <property type="term" value="C:endomembrane system"/>
    <property type="evidence" value="ECO:0007669"/>
    <property type="project" value="UniProtKB-SubCell"/>
</dbReference>
<feature type="region of interest" description="Disordered" evidence="9">
    <location>
        <begin position="1"/>
        <end position="35"/>
    </location>
</feature>
<protein>
    <recommendedName>
        <fullName evidence="11">GOLD domain-containing protein</fullName>
    </recommendedName>
</protein>
<evidence type="ECO:0000256" key="5">
    <source>
        <dbReference type="ARBA" id="ARBA00022989"/>
    </source>
</evidence>
<keyword evidence="4" id="KW-0732">Signal</keyword>
<dbReference type="EMBL" id="WHWC01000014">
    <property type="protein sequence ID" value="KAG8370272.1"/>
    <property type="molecule type" value="Genomic_DNA"/>
</dbReference>
<sequence>MAKKQRGSTNDLPPRHTIPPPKTKPKRRRIAQEHHLHSTNITLRRRKGKRRTNFLQNFQLLLQDPNPDPGLRTIRSGSMERRGCGTASYALLGLLILSMVTRIWGLSVTVNNEECIYEYVLYEGDTVSGNFVVVDHDIFWGSDHPGIDFTVTSPAGNTVHTLKGTSGDKFEFKAPRSGMYKFCFHNSESTPETVSFYIHVGHIPTEHDLAKDEHLDPINVKIAELREALESVTAEQKYLKARDARHRHTNESTRKRVIFYTVGEYILLALVSGLQVVYIRRLFSKSVAYNRV</sequence>
<evidence type="ECO:0000259" key="11">
    <source>
        <dbReference type="PROSITE" id="PS50866"/>
    </source>
</evidence>
<evidence type="ECO:0000313" key="12">
    <source>
        <dbReference type="EMBL" id="KAG8370272.1"/>
    </source>
</evidence>
<evidence type="ECO:0000256" key="4">
    <source>
        <dbReference type="ARBA" id="ARBA00022729"/>
    </source>
</evidence>
<feature type="transmembrane region" description="Helical" evidence="10">
    <location>
        <begin position="257"/>
        <end position="279"/>
    </location>
</feature>
<comment type="subcellular location">
    <subcellularLocation>
        <location evidence="7">Endomembrane system</location>
        <topology evidence="7">Single-pass membrane protein</topology>
    </subcellularLocation>
    <subcellularLocation>
        <location evidence="1 8">Membrane</location>
        <topology evidence="1 8">Single-pass type I membrane protein</topology>
    </subcellularLocation>
</comment>
<dbReference type="Proteomes" id="UP000826271">
    <property type="component" value="Unassembled WGS sequence"/>
</dbReference>
<dbReference type="PANTHER" id="PTHR22811">
    <property type="entry name" value="TRANSMEMBRANE EMP24 DOMAIN-CONTAINING PROTEIN"/>
    <property type="match status" value="1"/>
</dbReference>
<dbReference type="SUPFAM" id="SSF101576">
    <property type="entry name" value="Supernatant protein factor (SPF), C-terminal domain"/>
    <property type="match status" value="1"/>
</dbReference>
<feature type="domain" description="GOLD" evidence="11">
    <location>
        <begin position="113"/>
        <end position="200"/>
    </location>
</feature>
<gene>
    <name evidence="12" type="ORF">BUALT_Bualt14G0099600</name>
</gene>
<evidence type="ECO:0000256" key="6">
    <source>
        <dbReference type="ARBA" id="ARBA00023136"/>
    </source>
</evidence>
<dbReference type="GO" id="GO:0016020">
    <property type="term" value="C:membrane"/>
    <property type="evidence" value="ECO:0007669"/>
    <property type="project" value="UniProtKB-SubCell"/>
</dbReference>
<dbReference type="PROSITE" id="PS50866">
    <property type="entry name" value="GOLD"/>
    <property type="match status" value="1"/>
</dbReference>
<evidence type="ECO:0000256" key="3">
    <source>
        <dbReference type="ARBA" id="ARBA00022692"/>
    </source>
</evidence>
<accession>A0AAV6WPC7</accession>
<dbReference type="SMART" id="SM01190">
    <property type="entry name" value="EMP24_GP25L"/>
    <property type="match status" value="1"/>
</dbReference>
<evidence type="ECO:0000256" key="2">
    <source>
        <dbReference type="ARBA" id="ARBA00007104"/>
    </source>
</evidence>